<dbReference type="Proteomes" id="UP000183816">
    <property type="component" value="Unassembled WGS sequence"/>
</dbReference>
<evidence type="ECO:0000313" key="3">
    <source>
        <dbReference type="Proteomes" id="UP000183816"/>
    </source>
</evidence>
<feature type="transmembrane region" description="Helical" evidence="1">
    <location>
        <begin position="65"/>
        <end position="83"/>
    </location>
</feature>
<name>A0A1H0PX34_STREI</name>
<keyword evidence="1" id="KW-0472">Membrane</keyword>
<accession>A0A1H0PX34</accession>
<evidence type="ECO:0000313" key="2">
    <source>
        <dbReference type="EMBL" id="SDP09265.1"/>
    </source>
</evidence>
<gene>
    <name evidence="2" type="ORF">SAMN05216347_10538</name>
</gene>
<feature type="transmembrane region" description="Helical" evidence="1">
    <location>
        <begin position="20"/>
        <end position="38"/>
    </location>
</feature>
<organism evidence="2 3">
    <name type="scientific">Streptococcus equinus</name>
    <name type="common">Streptococcus bovis</name>
    <dbReference type="NCBI Taxonomy" id="1335"/>
    <lineage>
        <taxon>Bacteria</taxon>
        <taxon>Bacillati</taxon>
        <taxon>Bacillota</taxon>
        <taxon>Bacilli</taxon>
        <taxon>Lactobacillales</taxon>
        <taxon>Streptococcaceae</taxon>
        <taxon>Streptococcus</taxon>
    </lineage>
</organism>
<dbReference type="EMBL" id="FNJK01000005">
    <property type="protein sequence ID" value="SDP09265.1"/>
    <property type="molecule type" value="Genomic_DNA"/>
</dbReference>
<dbReference type="AlphaFoldDB" id="A0A1H0PX34"/>
<sequence length="239" mass="27680">MYLTAMPTDEALELAGFERYASSMVIFAFGYLVMALAWEMDKSLYEQTISQRNAKSYKSLWNKRLYQYATLGLTVYAVGMLLSENNSIVFNNNQETNKVSKELHKLTGNNMNSTKKRILVVTADKEHVDSFFVQYASRYYLWDVNVDARENFVSADKEFLDLMKSYNDNATSYYLWNENIEARDDFNFTDKDFIALLKTYDEVVILDDHYTFNALTKKLFGRTYAPGVYKTSDILSGKG</sequence>
<reference evidence="2 3" key="1">
    <citation type="submission" date="2016-10" db="EMBL/GenBank/DDBJ databases">
        <authorList>
            <person name="de Groot N.N."/>
        </authorList>
    </citation>
    <scope>NUCLEOTIDE SEQUENCE [LARGE SCALE GENOMIC DNA]</scope>
    <source>
        <strain evidence="2 3">Sb04</strain>
    </source>
</reference>
<proteinExistence type="predicted"/>
<protein>
    <submittedName>
        <fullName evidence="2">Uncharacterized protein</fullName>
    </submittedName>
</protein>
<keyword evidence="1" id="KW-0812">Transmembrane</keyword>
<keyword evidence="1" id="KW-1133">Transmembrane helix</keyword>
<evidence type="ECO:0000256" key="1">
    <source>
        <dbReference type="SAM" id="Phobius"/>
    </source>
</evidence>